<comment type="subcellular location">
    <subcellularLocation>
        <location evidence="1">Nucleus</location>
    </subcellularLocation>
</comment>
<dbReference type="GO" id="GO:0005634">
    <property type="term" value="C:nucleus"/>
    <property type="evidence" value="ECO:0007669"/>
    <property type="project" value="UniProtKB-SubCell"/>
</dbReference>
<keyword evidence="2" id="KW-0862">Zinc</keyword>
<dbReference type="InterPro" id="IPR009061">
    <property type="entry name" value="DNA-bd_dom_put_sf"/>
</dbReference>
<dbReference type="InterPro" id="IPR037129">
    <property type="entry name" value="XPA_sf"/>
</dbReference>
<feature type="region of interest" description="Disordered" evidence="4">
    <location>
        <begin position="1"/>
        <end position="53"/>
    </location>
</feature>
<evidence type="ECO:0000313" key="6">
    <source>
        <dbReference type="Proteomes" id="UP000184267"/>
    </source>
</evidence>
<keyword evidence="3" id="KW-0539">Nucleus</keyword>
<gene>
    <name evidence="5" type="ORF">TRAPUB_11491</name>
</gene>
<dbReference type="AlphaFoldDB" id="A0A1M2VWI0"/>
<dbReference type="OrthoDB" id="3058642at2759"/>
<name>A0A1M2VWI0_TRAPU</name>
<feature type="region of interest" description="Disordered" evidence="4">
    <location>
        <begin position="74"/>
        <end position="95"/>
    </location>
</feature>
<feature type="region of interest" description="Disordered" evidence="4">
    <location>
        <begin position="173"/>
        <end position="198"/>
    </location>
</feature>
<proteinExistence type="predicted"/>
<evidence type="ECO:0000256" key="2">
    <source>
        <dbReference type="ARBA" id="ARBA00022833"/>
    </source>
</evidence>
<reference evidence="5 6" key="1">
    <citation type="submission" date="2016-10" db="EMBL/GenBank/DDBJ databases">
        <title>Genome sequence of the basidiomycete white-rot fungus Trametes pubescens.</title>
        <authorList>
            <person name="Makela M.R."/>
            <person name="Granchi Z."/>
            <person name="Peng M."/>
            <person name="De Vries R.P."/>
            <person name="Grigoriev I."/>
            <person name="Riley R."/>
            <person name="Hilden K."/>
        </authorList>
    </citation>
    <scope>NUCLEOTIDE SEQUENCE [LARGE SCALE GENOMIC DNA]</scope>
    <source>
        <strain evidence="5 6">FBCC735</strain>
    </source>
</reference>
<evidence type="ECO:0000256" key="1">
    <source>
        <dbReference type="ARBA" id="ARBA00004123"/>
    </source>
</evidence>
<keyword evidence="6" id="KW-1185">Reference proteome</keyword>
<evidence type="ECO:0000256" key="3">
    <source>
        <dbReference type="ARBA" id="ARBA00023242"/>
    </source>
</evidence>
<comment type="caution">
    <text evidence="5">The sequence shown here is derived from an EMBL/GenBank/DDBJ whole genome shotgun (WGS) entry which is preliminary data.</text>
</comment>
<dbReference type="OMA" id="RWEVYET"/>
<dbReference type="Gene3D" id="3.90.530.10">
    <property type="entry name" value="XPA C-terminal domain"/>
    <property type="match status" value="1"/>
</dbReference>
<feature type="compositionally biased region" description="Basic residues" evidence="4">
    <location>
        <begin position="1"/>
        <end position="11"/>
    </location>
</feature>
<dbReference type="SUPFAM" id="SSF46955">
    <property type="entry name" value="Putative DNA-binding domain"/>
    <property type="match status" value="1"/>
</dbReference>
<organism evidence="5 6">
    <name type="scientific">Trametes pubescens</name>
    <name type="common">White-rot fungus</name>
    <dbReference type="NCBI Taxonomy" id="154538"/>
    <lineage>
        <taxon>Eukaryota</taxon>
        <taxon>Fungi</taxon>
        <taxon>Dikarya</taxon>
        <taxon>Basidiomycota</taxon>
        <taxon>Agaricomycotina</taxon>
        <taxon>Agaricomycetes</taxon>
        <taxon>Polyporales</taxon>
        <taxon>Polyporaceae</taxon>
        <taxon>Trametes</taxon>
    </lineage>
</organism>
<accession>A0A1M2VWI0</accession>
<dbReference type="EMBL" id="MNAD01000550">
    <property type="protein sequence ID" value="OJT11969.1"/>
    <property type="molecule type" value="Genomic_DNA"/>
</dbReference>
<dbReference type="Proteomes" id="UP000184267">
    <property type="component" value="Unassembled WGS sequence"/>
</dbReference>
<feature type="compositionally biased region" description="Low complexity" evidence="4">
    <location>
        <begin position="14"/>
        <end position="43"/>
    </location>
</feature>
<evidence type="ECO:0000313" key="5">
    <source>
        <dbReference type="EMBL" id="OJT11969.1"/>
    </source>
</evidence>
<dbReference type="CDD" id="cd21075">
    <property type="entry name" value="DBD_XPA-like"/>
    <property type="match status" value="1"/>
</dbReference>
<sequence>MARTNARHHAIGRSTAKSTSSLSKAAKLASSPKSKNGPSGPRSAGQGGRKVASAALTTSEINVSSAAADIPGAPIQSPIHASNAGGGNDQPQWPLRVPGGRTIAKTFAKDQYRISENDLSELKHWKQPNVHNSKRPMLLFRERDVERKTLERHGGPEGFLNYLRKLYKTHLTRTSKQAKTTKKPFQQPDYYRVTPAPDPSTYERDYVGRSAKLRDIKAGLAPWLWERCNAALDKIDDDDEAVGGGQFSRWREREEAMSRARGTFANSYPVRPAAPLPSSPAVDALREVLAAAPKLPRRSDQLGGPVEGLELKDIGWPVDTMWYEWGSGYLHRLFAALDALKEAHGMGEQGWATARWEVYETSCGVRNLIRATMMQQCKCMGTGVWYNRSNMELRWVDSAENWLREADLLRGIREYTGAAPGTSNA</sequence>
<protein>
    <submittedName>
        <fullName evidence="5">Uncharacterized protein</fullName>
    </submittedName>
</protein>
<evidence type="ECO:0000256" key="4">
    <source>
        <dbReference type="SAM" id="MobiDB-lite"/>
    </source>
</evidence>